<dbReference type="AlphaFoldDB" id="A0A372GM07"/>
<evidence type="ECO:0000313" key="3">
    <source>
        <dbReference type="Proteomes" id="UP000262882"/>
    </source>
</evidence>
<feature type="coiled-coil region" evidence="1">
    <location>
        <begin position="18"/>
        <end position="45"/>
    </location>
</feature>
<dbReference type="Proteomes" id="UP000262882">
    <property type="component" value="Unassembled WGS sequence"/>
</dbReference>
<organism evidence="2 3">
    <name type="scientific">Actinomadura spongiicola</name>
    <dbReference type="NCBI Taxonomy" id="2303421"/>
    <lineage>
        <taxon>Bacteria</taxon>
        <taxon>Bacillati</taxon>
        <taxon>Actinomycetota</taxon>
        <taxon>Actinomycetes</taxon>
        <taxon>Streptosporangiales</taxon>
        <taxon>Thermomonosporaceae</taxon>
        <taxon>Actinomadura</taxon>
    </lineage>
</organism>
<name>A0A372GM07_9ACTN</name>
<keyword evidence="3" id="KW-1185">Reference proteome</keyword>
<dbReference type="EMBL" id="QVNQ01000002">
    <property type="protein sequence ID" value="RFS86385.1"/>
    <property type="molecule type" value="Genomic_DNA"/>
</dbReference>
<reference evidence="2 3" key="1">
    <citation type="submission" date="2018-08" db="EMBL/GenBank/DDBJ databases">
        <title>Actinomadura spongicola sp. nov., isolated from marine sponge Leucetta chagosensis.</title>
        <authorList>
            <person name="Li L."/>
            <person name="Lin H.W."/>
        </authorList>
    </citation>
    <scope>NUCLEOTIDE SEQUENCE [LARGE SCALE GENOMIC DNA]</scope>
    <source>
        <strain evidence="2 3">LHW52907</strain>
    </source>
</reference>
<dbReference type="RefSeq" id="WP_117398670.1">
    <property type="nucleotide sequence ID" value="NZ_QVNQ01000002.1"/>
</dbReference>
<gene>
    <name evidence="2" type="ORF">D0T12_07265</name>
</gene>
<evidence type="ECO:0000256" key="1">
    <source>
        <dbReference type="SAM" id="Coils"/>
    </source>
</evidence>
<comment type="caution">
    <text evidence="2">The sequence shown here is derived from an EMBL/GenBank/DDBJ whole genome shotgun (WGS) entry which is preliminary data.</text>
</comment>
<protein>
    <submittedName>
        <fullName evidence="2">Uncharacterized protein</fullName>
    </submittedName>
</protein>
<keyword evidence="1" id="KW-0175">Coiled coil</keyword>
<evidence type="ECO:0000313" key="2">
    <source>
        <dbReference type="EMBL" id="RFS86385.1"/>
    </source>
</evidence>
<proteinExistence type="predicted"/>
<dbReference type="OrthoDB" id="3915723at2"/>
<accession>A0A372GM07</accession>
<sequence length="232" mass="25088">MSSDDTGNRRNARAYQQLGRLRATLREREARVAELEKRLAALEHSTALRFGQLVADAARNPKSGRRLPRELYRLWRRRHAPVPAAGTSGGAARPERVDHPEDRLLAAGPCDTVIVAGVFGPGTADRLAEHAKVVPLYPHDAAIVLRTADVDAVVVDTTAGEPGGPWAYLGVPGMYDREAALHEIRRIAAARSLPLVLYGAAPPATLARLSWDVTLQDTAAPGRLAELLEPAR</sequence>